<dbReference type="OrthoDB" id="2361221at2759"/>
<dbReference type="EMBL" id="PJQL01000693">
    <property type="protein sequence ID" value="RCH93470.1"/>
    <property type="molecule type" value="Genomic_DNA"/>
</dbReference>
<proteinExistence type="predicted"/>
<dbReference type="Proteomes" id="UP000252139">
    <property type="component" value="Unassembled WGS sequence"/>
</dbReference>
<protein>
    <recommendedName>
        <fullName evidence="4">Cyanovirin-N domain-containing protein</fullName>
    </recommendedName>
</protein>
<evidence type="ECO:0000256" key="1">
    <source>
        <dbReference type="SAM" id="SignalP"/>
    </source>
</evidence>
<evidence type="ECO:0008006" key="4">
    <source>
        <dbReference type="Google" id="ProtNLM"/>
    </source>
</evidence>
<reference evidence="2 3" key="1">
    <citation type="journal article" date="2018" name="G3 (Bethesda)">
        <title>Phylogenetic and Phylogenomic Definition of Rhizopus Species.</title>
        <authorList>
            <person name="Gryganskyi A.P."/>
            <person name="Golan J."/>
            <person name="Dolatabadi S."/>
            <person name="Mondo S."/>
            <person name="Robb S."/>
            <person name="Idnurm A."/>
            <person name="Muszewska A."/>
            <person name="Steczkiewicz K."/>
            <person name="Masonjones S."/>
            <person name="Liao H.L."/>
            <person name="Gajdeczka M.T."/>
            <person name="Anike F."/>
            <person name="Vuek A."/>
            <person name="Anishchenko I.M."/>
            <person name="Voigt K."/>
            <person name="de Hoog G.S."/>
            <person name="Smith M.E."/>
            <person name="Heitman J."/>
            <person name="Vilgalys R."/>
            <person name="Stajich J.E."/>
        </authorList>
    </citation>
    <scope>NUCLEOTIDE SEQUENCE [LARGE SCALE GENOMIC DNA]</scope>
    <source>
        <strain evidence="2 3">CBS 357.93</strain>
    </source>
</reference>
<dbReference type="AlphaFoldDB" id="A0A367JU60"/>
<name>A0A367JU60_RHIAZ</name>
<feature type="chain" id="PRO_5016975922" description="Cyanovirin-N domain-containing protein" evidence="1">
    <location>
        <begin position="20"/>
        <end position="119"/>
    </location>
</feature>
<keyword evidence="3" id="KW-1185">Reference proteome</keyword>
<sequence>MKTLLVFLVIAFNVICVYANSHCRSNAILRWWIDSSAGGLDVGTAVIMSGKDSQTIPTVTAMNALSDCAFNNHGCTGLWKGTYWRIQCNSGGMKWRRGEGNVEFNCSDGPYTCYNFGSL</sequence>
<accession>A0A367JU60</accession>
<feature type="signal peptide" evidence="1">
    <location>
        <begin position="1"/>
        <end position="19"/>
    </location>
</feature>
<keyword evidence="1" id="KW-0732">Signal</keyword>
<evidence type="ECO:0000313" key="2">
    <source>
        <dbReference type="EMBL" id="RCH93470.1"/>
    </source>
</evidence>
<evidence type="ECO:0000313" key="3">
    <source>
        <dbReference type="Proteomes" id="UP000252139"/>
    </source>
</evidence>
<organism evidence="2 3">
    <name type="scientific">Rhizopus azygosporus</name>
    <name type="common">Rhizopus microsporus var. azygosporus</name>
    <dbReference type="NCBI Taxonomy" id="86630"/>
    <lineage>
        <taxon>Eukaryota</taxon>
        <taxon>Fungi</taxon>
        <taxon>Fungi incertae sedis</taxon>
        <taxon>Mucoromycota</taxon>
        <taxon>Mucoromycotina</taxon>
        <taxon>Mucoromycetes</taxon>
        <taxon>Mucorales</taxon>
        <taxon>Mucorineae</taxon>
        <taxon>Rhizopodaceae</taxon>
        <taxon>Rhizopus</taxon>
    </lineage>
</organism>
<gene>
    <name evidence="2" type="ORF">CU097_006155</name>
</gene>
<comment type="caution">
    <text evidence="2">The sequence shown here is derived from an EMBL/GenBank/DDBJ whole genome shotgun (WGS) entry which is preliminary data.</text>
</comment>